<evidence type="ECO:0000256" key="6">
    <source>
        <dbReference type="ARBA" id="ARBA00022989"/>
    </source>
</evidence>
<feature type="transmembrane region" description="Helical" evidence="9">
    <location>
        <begin position="126"/>
        <end position="147"/>
    </location>
</feature>
<dbReference type="GO" id="GO:0022857">
    <property type="term" value="F:transmembrane transporter activity"/>
    <property type="evidence" value="ECO:0007669"/>
    <property type="project" value="UniProtKB-UniRule"/>
</dbReference>
<dbReference type="EMBL" id="JTJO01000025">
    <property type="protein sequence ID" value="OBW99050.1"/>
    <property type="molecule type" value="Genomic_DNA"/>
</dbReference>
<dbReference type="PANTHER" id="PTHR35011:SF2">
    <property type="entry name" value="2,3-DIKETO-L-GULONATE TRAP TRANSPORTER SMALL PERMEASE PROTEIN YIAM"/>
    <property type="match status" value="1"/>
</dbReference>
<comment type="subcellular location">
    <subcellularLocation>
        <location evidence="1 9">Cell inner membrane</location>
        <topology evidence="1 9">Multi-pass membrane protein</topology>
    </subcellularLocation>
</comment>
<dbReference type="InterPro" id="IPR055348">
    <property type="entry name" value="DctQ"/>
</dbReference>
<evidence type="ECO:0000256" key="1">
    <source>
        <dbReference type="ARBA" id="ARBA00004429"/>
    </source>
</evidence>
<proteinExistence type="inferred from homology"/>
<accession>A0A1A7P674</accession>
<feature type="transmembrane region" description="Helical" evidence="9">
    <location>
        <begin position="46"/>
        <end position="63"/>
    </location>
</feature>
<dbReference type="InterPro" id="IPR007387">
    <property type="entry name" value="TRAP_DctQ"/>
</dbReference>
<evidence type="ECO:0000313" key="14">
    <source>
        <dbReference type="Proteomes" id="UP000254232"/>
    </source>
</evidence>
<reference evidence="12 14" key="2">
    <citation type="submission" date="2018-06" db="EMBL/GenBank/DDBJ databases">
        <authorList>
            <consortium name="Pathogen Informatics"/>
            <person name="Doyle S."/>
        </authorList>
    </citation>
    <scope>NUCLEOTIDE SEQUENCE [LARGE SCALE GENOMIC DNA]</scope>
    <source>
        <strain evidence="12 14">NCTC11413</strain>
    </source>
</reference>
<dbReference type="PANTHER" id="PTHR35011">
    <property type="entry name" value="2,3-DIKETO-L-GULONATE TRAP TRANSPORTER SMALL PERMEASE PROTEIN YIAM"/>
    <property type="match status" value="1"/>
</dbReference>
<comment type="similarity">
    <text evidence="8 9">Belongs to the TRAP transporter small permease family.</text>
</comment>
<keyword evidence="5 9" id="KW-0812">Transmembrane</keyword>
<keyword evidence="4 9" id="KW-0997">Cell inner membrane</keyword>
<evidence type="ECO:0000259" key="10">
    <source>
        <dbReference type="Pfam" id="PF04290"/>
    </source>
</evidence>
<evidence type="ECO:0000256" key="8">
    <source>
        <dbReference type="ARBA" id="ARBA00038436"/>
    </source>
</evidence>
<dbReference type="Proteomes" id="UP000254232">
    <property type="component" value="Unassembled WGS sequence"/>
</dbReference>
<evidence type="ECO:0000256" key="7">
    <source>
        <dbReference type="ARBA" id="ARBA00023136"/>
    </source>
</evidence>
<comment type="function">
    <text evidence="9">Part of the tripartite ATP-independent periplasmic (TRAP) transport system.</text>
</comment>
<dbReference type="PATRIC" id="fig|750.21.peg.189"/>
<evidence type="ECO:0000256" key="4">
    <source>
        <dbReference type="ARBA" id="ARBA00022519"/>
    </source>
</evidence>
<evidence type="ECO:0000313" key="11">
    <source>
        <dbReference type="EMBL" id="OBW99050.1"/>
    </source>
</evidence>
<dbReference type="Pfam" id="PF04290">
    <property type="entry name" value="DctQ"/>
    <property type="match status" value="1"/>
</dbReference>
<dbReference type="GO" id="GO:0005886">
    <property type="term" value="C:plasma membrane"/>
    <property type="evidence" value="ECO:0007669"/>
    <property type="project" value="UniProtKB-SubCell"/>
</dbReference>
<evidence type="ECO:0000256" key="9">
    <source>
        <dbReference type="RuleBase" id="RU369079"/>
    </source>
</evidence>
<keyword evidence="3" id="KW-1003">Cell membrane</keyword>
<dbReference type="RefSeq" id="WP_018345531.1">
    <property type="nucleotide sequence ID" value="NZ_AP035889.1"/>
</dbReference>
<evidence type="ECO:0000313" key="13">
    <source>
        <dbReference type="Proteomes" id="UP000092643"/>
    </source>
</evidence>
<sequence length="156" mass="17867">MKLSKILDKTLKYLSILALVTMISLVFFNAVLRYFFDSGIAWSEEFARICFVYMIFLGIILVAKEKKHLTVDIIISYLPSRYKILFNIIADILILISTSFIALGAYQLMILTYTQKMPATGISSSFLYVIALLSAIMYFTLIIIDLFKSVFKNRSL</sequence>
<feature type="domain" description="Tripartite ATP-independent periplasmic transporters DctQ component" evidence="10">
    <location>
        <begin position="22"/>
        <end position="148"/>
    </location>
</feature>
<gene>
    <name evidence="12" type="primary">yiaM</name>
    <name evidence="12" type="ORF">NCTC11413_01637</name>
    <name evidence="11" type="ORF">QV03_04540</name>
</gene>
<name>A0A1A7P674_9PAST</name>
<keyword evidence="7 9" id="KW-0472">Membrane</keyword>
<dbReference type="GeneID" id="77262815"/>
<evidence type="ECO:0000256" key="2">
    <source>
        <dbReference type="ARBA" id="ARBA00022448"/>
    </source>
</evidence>
<dbReference type="Proteomes" id="UP000092643">
    <property type="component" value="Unassembled WGS sequence"/>
</dbReference>
<keyword evidence="6 9" id="KW-1133">Transmembrane helix</keyword>
<organism evidence="11 13">
    <name type="scientific">Gallibacterium anatis</name>
    <dbReference type="NCBI Taxonomy" id="750"/>
    <lineage>
        <taxon>Bacteria</taxon>
        <taxon>Pseudomonadati</taxon>
        <taxon>Pseudomonadota</taxon>
        <taxon>Gammaproteobacteria</taxon>
        <taxon>Pasteurellales</taxon>
        <taxon>Pasteurellaceae</taxon>
        <taxon>Gallibacterium</taxon>
    </lineage>
</organism>
<dbReference type="EMBL" id="UGGZ01000001">
    <property type="protein sequence ID" value="STO38504.1"/>
    <property type="molecule type" value="Genomic_DNA"/>
</dbReference>
<dbReference type="AlphaFoldDB" id="A0A1A7P674"/>
<evidence type="ECO:0000256" key="3">
    <source>
        <dbReference type="ARBA" id="ARBA00022475"/>
    </source>
</evidence>
<comment type="subunit">
    <text evidence="9">The complex comprises the extracytoplasmic solute receptor protein and the two transmembrane proteins.</text>
</comment>
<protein>
    <recommendedName>
        <fullName evidence="9">TRAP transporter small permease protein</fullName>
    </recommendedName>
</protein>
<feature type="transmembrane region" description="Helical" evidence="9">
    <location>
        <begin position="12"/>
        <end position="34"/>
    </location>
</feature>
<feature type="transmembrane region" description="Helical" evidence="9">
    <location>
        <begin position="84"/>
        <end position="106"/>
    </location>
</feature>
<keyword evidence="2 9" id="KW-0813">Transport</keyword>
<reference evidence="11 13" key="1">
    <citation type="submission" date="2014-11" db="EMBL/GenBank/DDBJ databases">
        <title>Pan-genome of Gallibacterium spp.</title>
        <authorList>
            <person name="Kudirkiene E."/>
            <person name="Bojesen A.M."/>
        </authorList>
    </citation>
    <scope>NUCLEOTIDE SEQUENCE [LARGE SCALE GENOMIC DNA]</scope>
    <source>
        <strain evidence="11 13">F 279</strain>
    </source>
</reference>
<dbReference type="OrthoDB" id="9791324at2"/>
<evidence type="ECO:0000256" key="5">
    <source>
        <dbReference type="ARBA" id="ARBA00022692"/>
    </source>
</evidence>
<dbReference type="GO" id="GO:0015740">
    <property type="term" value="P:C4-dicarboxylate transport"/>
    <property type="evidence" value="ECO:0007669"/>
    <property type="project" value="TreeGrafter"/>
</dbReference>
<evidence type="ECO:0000313" key="12">
    <source>
        <dbReference type="EMBL" id="STO38504.1"/>
    </source>
</evidence>